<proteinExistence type="predicted"/>
<dbReference type="Pfam" id="PF13516">
    <property type="entry name" value="LRR_6"/>
    <property type="match status" value="2"/>
</dbReference>
<comment type="caution">
    <text evidence="1">The sequence shown here is derived from an EMBL/GenBank/DDBJ whole genome shotgun (WGS) entry which is preliminary data.</text>
</comment>
<dbReference type="AlphaFoldDB" id="A0A8J8NCT4"/>
<dbReference type="EMBL" id="RRYP01021612">
    <property type="protein sequence ID" value="TNV72616.1"/>
    <property type="molecule type" value="Genomic_DNA"/>
</dbReference>
<dbReference type="Proteomes" id="UP000785679">
    <property type="component" value="Unassembled WGS sequence"/>
</dbReference>
<evidence type="ECO:0000313" key="1">
    <source>
        <dbReference type="EMBL" id="TNV72616.1"/>
    </source>
</evidence>
<dbReference type="SUPFAM" id="SSF52047">
    <property type="entry name" value="RNI-like"/>
    <property type="match status" value="1"/>
</dbReference>
<organism evidence="1 2">
    <name type="scientific">Halteria grandinella</name>
    <dbReference type="NCBI Taxonomy" id="5974"/>
    <lineage>
        <taxon>Eukaryota</taxon>
        <taxon>Sar</taxon>
        <taxon>Alveolata</taxon>
        <taxon>Ciliophora</taxon>
        <taxon>Intramacronucleata</taxon>
        <taxon>Spirotrichea</taxon>
        <taxon>Stichotrichia</taxon>
        <taxon>Sporadotrichida</taxon>
        <taxon>Halteriidae</taxon>
        <taxon>Halteria</taxon>
    </lineage>
</organism>
<keyword evidence="2" id="KW-1185">Reference proteome</keyword>
<accession>A0A8J8NCT4</accession>
<gene>
    <name evidence="1" type="ORF">FGO68_gene4301</name>
</gene>
<protein>
    <submittedName>
        <fullName evidence="1">Uncharacterized protein</fullName>
    </submittedName>
</protein>
<dbReference type="OrthoDB" id="287147at2759"/>
<evidence type="ECO:0000313" key="2">
    <source>
        <dbReference type="Proteomes" id="UP000785679"/>
    </source>
</evidence>
<sequence>MTKIEDKVKYYDASKKIMIMKPANARTVTANFTLQQGGKYCIMPLTKYSNDVQRYIMKLYFHGCMSQQDIKFDGSLLAQMKVVQDLAVDAAASAKKGFGMNSGEIQRRSLYRSENQQIRQKIGNNKLVWQVMTPFELDALVNANWYKKASTAGSGGVADMRKKQENMGELYLDEEDNPQDNEFGSRLYDKDFEAMQAHEKNQMMMGIDPTDPDETQKGRTRAQIQQQQERQKYVQSYYLTHDGFKAILPQLEANYLTTVKRLNLAGNALTDLSIAELCLSMKQLHVQTLEQIDLSDNKLTDNGISSLLDFLTRNSSVKEILIDDVPDVTQQMKTRLGAALKKNQLGLPSVDLMYQTAKQVDQAMNKQLKFI</sequence>
<dbReference type="InterPro" id="IPR032675">
    <property type="entry name" value="LRR_dom_sf"/>
</dbReference>
<dbReference type="SMART" id="SM00368">
    <property type="entry name" value="LRR_RI"/>
    <property type="match status" value="2"/>
</dbReference>
<dbReference type="Gene3D" id="3.80.10.10">
    <property type="entry name" value="Ribonuclease Inhibitor"/>
    <property type="match status" value="1"/>
</dbReference>
<name>A0A8J8NCT4_HALGN</name>
<dbReference type="InterPro" id="IPR001611">
    <property type="entry name" value="Leu-rich_rpt"/>
</dbReference>
<reference evidence="1" key="1">
    <citation type="submission" date="2019-06" db="EMBL/GenBank/DDBJ databases">
        <authorList>
            <person name="Zheng W."/>
        </authorList>
    </citation>
    <scope>NUCLEOTIDE SEQUENCE</scope>
    <source>
        <strain evidence="1">QDHG01</strain>
    </source>
</reference>